<feature type="domain" description="Tail spike" evidence="2">
    <location>
        <begin position="94"/>
        <end position="346"/>
    </location>
</feature>
<dbReference type="NCBIfam" id="TIGR01665">
    <property type="entry name" value="put_anti_recept"/>
    <property type="match status" value="1"/>
</dbReference>
<evidence type="ECO:0000259" key="2">
    <source>
        <dbReference type="Pfam" id="PF06605"/>
    </source>
</evidence>
<dbReference type="AlphaFoldDB" id="A0A6N2T265"/>
<dbReference type="InterPro" id="IPR007119">
    <property type="entry name" value="Phage_tail_spike_N"/>
</dbReference>
<reference evidence="3" key="1">
    <citation type="submission" date="2019-11" db="EMBL/GenBank/DDBJ databases">
        <authorList>
            <person name="Feng L."/>
        </authorList>
    </citation>
    <scope>NUCLEOTIDE SEQUENCE</scope>
    <source>
        <strain evidence="3">AvaginalisLFYP127</strain>
    </source>
</reference>
<dbReference type="Pfam" id="PF06605">
    <property type="entry name" value="Prophage_tail"/>
    <property type="match status" value="1"/>
</dbReference>
<proteinExistence type="predicted"/>
<name>A0A6N2T265_9FIRM</name>
<feature type="compositionally biased region" description="Basic and acidic residues" evidence="1">
    <location>
        <begin position="552"/>
        <end position="576"/>
    </location>
</feature>
<organism evidence="3">
    <name type="scientific">Anaerococcus vaginalis</name>
    <dbReference type="NCBI Taxonomy" id="33037"/>
    <lineage>
        <taxon>Bacteria</taxon>
        <taxon>Bacillati</taxon>
        <taxon>Bacillota</taxon>
        <taxon>Tissierellia</taxon>
        <taxon>Tissierellales</taxon>
        <taxon>Peptoniphilaceae</taxon>
        <taxon>Anaerococcus</taxon>
    </lineage>
</organism>
<dbReference type="RefSeq" id="WP_156329036.1">
    <property type="nucleotide sequence ID" value="NZ_CACRSW010000023.1"/>
</dbReference>
<feature type="region of interest" description="Disordered" evidence="1">
    <location>
        <begin position="552"/>
        <end position="578"/>
    </location>
</feature>
<evidence type="ECO:0000256" key="1">
    <source>
        <dbReference type="SAM" id="MobiDB-lite"/>
    </source>
</evidence>
<dbReference type="InterPro" id="IPR010572">
    <property type="entry name" value="Tail_dom"/>
</dbReference>
<accession>A0A6N2T265</accession>
<gene>
    <name evidence="3" type="ORF">AVLFYP127_00458</name>
</gene>
<protein>
    <submittedName>
        <fullName evidence="3">Prophage endopeptidase tail</fullName>
    </submittedName>
</protein>
<evidence type="ECO:0000313" key="3">
    <source>
        <dbReference type="EMBL" id="VYS99903.1"/>
    </source>
</evidence>
<sequence>MLYLFDKNENLIDELASNEIESLIQHEELNKLMTLEFAVFIDSNDKMKNIEYVAHKDMEDYGKIQMYRVISSESDDYTVNYQAVHIIFDELKSYGYIRDKRPDKVKASVALNIAIAGSRWKVGRVDDSELLSTNFYDCTRLDALSKIIKTWNLDLHFYLTFDGNKITGRYIDLLGFRGEDTGERFVYGSNALEVIKEVDVSEVYTRVIPRGKGEEKLDEEGKPTDGYGRRIKIDDVVWEKSKGNPIDKPKGQEYLELKEMTNKFGFSDGEARTRVQIFEDIEDPKELIKAGYDFLVKVSRPLVQFKTKISKRSRTNVGDIVRIIRKDLDFYYRTRIYKANRNLLNETLEVEFGDKLVQSPADREKIVSDSLNSLEERIKETETDLKSSFVDKVNEGITHATFNRDGYNYELKKGNKYGLPAGYYSFDREIEDNPQRVIYVGAGTLAIADSKKSNGDWNFRTFGTGQGFVADLLVAGTILGGKVRWNLEDGTLLIGNSPDDYNLYWDGETLNLRNTKIDFRYDKNFIELKNNIDKKISKEDILEDKEIQEALKGKDGPLGEKGKDGQDGKPGKDGKSGRLGKNLLLDSFREAEGIKDFLIDYDYAEQIEADEELTLTVKIDKALEESASLSAYNGKDTKLGELIQSEKDKTKYVLTFNYLESKDDTKKLYIYLTNPTEKTYTIKWAVLARGDVEALDWYRAEEDMQKQIDSKASEESLQDLQVHFAMYPTAEELNQNKVDLIKQQAYLDQLKTAIDSNALSLEERLSVIEANVGAGKLSLEAINTYLHFGEEGVLIGKEGEQVRLRLINNALEITDGTKVVARFANNQTETPNLKVTGAFEFGYHVANKVDLDGNKYTVISSNI</sequence>
<dbReference type="EMBL" id="CACRSW010000023">
    <property type="protein sequence ID" value="VYS99903.1"/>
    <property type="molecule type" value="Genomic_DNA"/>
</dbReference>